<evidence type="ECO:0008006" key="4">
    <source>
        <dbReference type="Google" id="ProtNLM"/>
    </source>
</evidence>
<dbReference type="AlphaFoldDB" id="A0A8J7U2R7"/>
<name>A0A8J7U2R7_9BACT</name>
<keyword evidence="1" id="KW-0812">Transmembrane</keyword>
<evidence type="ECO:0000256" key="1">
    <source>
        <dbReference type="SAM" id="Phobius"/>
    </source>
</evidence>
<keyword evidence="3" id="KW-1185">Reference proteome</keyword>
<evidence type="ECO:0000313" key="2">
    <source>
        <dbReference type="EMBL" id="MBO1318857.1"/>
    </source>
</evidence>
<proteinExistence type="predicted"/>
<evidence type="ECO:0000313" key="3">
    <source>
        <dbReference type="Proteomes" id="UP000664417"/>
    </source>
</evidence>
<accession>A0A8J7U2R7</accession>
<reference evidence="2" key="1">
    <citation type="submission" date="2021-03" db="EMBL/GenBank/DDBJ databases">
        <authorList>
            <person name="Wang G."/>
        </authorList>
    </citation>
    <scope>NUCLEOTIDE SEQUENCE</scope>
    <source>
        <strain evidence="2">KCTC 12899</strain>
    </source>
</reference>
<dbReference type="Proteomes" id="UP000664417">
    <property type="component" value="Unassembled WGS sequence"/>
</dbReference>
<gene>
    <name evidence="2" type="ORF">J3U88_10335</name>
</gene>
<comment type="caution">
    <text evidence="2">The sequence shown here is derived from an EMBL/GenBank/DDBJ whole genome shotgun (WGS) entry which is preliminary data.</text>
</comment>
<dbReference type="EMBL" id="JAFREP010000007">
    <property type="protein sequence ID" value="MBO1318857.1"/>
    <property type="molecule type" value="Genomic_DNA"/>
</dbReference>
<dbReference type="RefSeq" id="WP_207858675.1">
    <property type="nucleotide sequence ID" value="NZ_JAFREP010000007.1"/>
</dbReference>
<keyword evidence="1" id="KW-0472">Membrane</keyword>
<protein>
    <recommendedName>
        <fullName evidence="4">Transmembrane protein</fullName>
    </recommendedName>
</protein>
<organism evidence="2 3">
    <name type="scientific">Acanthopleuribacter pedis</name>
    <dbReference type="NCBI Taxonomy" id="442870"/>
    <lineage>
        <taxon>Bacteria</taxon>
        <taxon>Pseudomonadati</taxon>
        <taxon>Acidobacteriota</taxon>
        <taxon>Holophagae</taxon>
        <taxon>Acanthopleuribacterales</taxon>
        <taxon>Acanthopleuribacteraceae</taxon>
        <taxon>Acanthopleuribacter</taxon>
    </lineage>
</organism>
<keyword evidence="1" id="KW-1133">Transmembrane helix</keyword>
<sequence>MSEPGQNETVQSAEEFLAERRHRDRRGCFLRLLGGWFGLMFLVIGFMVFIRSRVEDDPAKVRARVEELVHITLPENFAPHRRTAIFGNESIAFWDQSVLREDGRTTSLISMYREPSWDQRSVEELEAEIESEMEKMLARNEFHVRSKAVVPFENGRLFRFVGVAQVEERREEAASCFRIVVTPEGPVRFQTLGIMRDFGLETQLDVLRSVRPKP</sequence>
<feature type="transmembrane region" description="Helical" evidence="1">
    <location>
        <begin position="29"/>
        <end position="50"/>
    </location>
</feature>